<proteinExistence type="inferred from homology"/>
<dbReference type="EMBL" id="LJSK01000184">
    <property type="protein sequence ID" value="KPI85487.1"/>
    <property type="molecule type" value="Genomic_DNA"/>
</dbReference>
<dbReference type="GO" id="GO:0055088">
    <property type="term" value="P:lipid homeostasis"/>
    <property type="evidence" value="ECO:0007669"/>
    <property type="project" value="TreeGrafter"/>
</dbReference>
<dbReference type="Pfam" id="PF00561">
    <property type="entry name" value="Abhydrolase_1"/>
    <property type="match status" value="1"/>
</dbReference>
<protein>
    <recommendedName>
        <fullName evidence="2">AB hydrolase-1 domain-containing protein</fullName>
    </recommendedName>
</protein>
<feature type="domain" description="AB hydrolase-1" evidence="2">
    <location>
        <begin position="113"/>
        <end position="217"/>
    </location>
</feature>
<evidence type="ECO:0000313" key="3">
    <source>
        <dbReference type="EMBL" id="KPI85487.1"/>
    </source>
</evidence>
<evidence type="ECO:0000256" key="1">
    <source>
        <dbReference type="ARBA" id="ARBA00038097"/>
    </source>
</evidence>
<dbReference type="GO" id="GO:0006654">
    <property type="term" value="P:phosphatidic acid biosynthetic process"/>
    <property type="evidence" value="ECO:0007669"/>
    <property type="project" value="TreeGrafter"/>
</dbReference>
<dbReference type="SUPFAM" id="SSF53474">
    <property type="entry name" value="alpha/beta-Hydrolases"/>
    <property type="match status" value="1"/>
</dbReference>
<dbReference type="Proteomes" id="UP000038009">
    <property type="component" value="Unassembled WGS sequence"/>
</dbReference>
<comment type="caution">
    <text evidence="3">The sequence shown here is derived from an EMBL/GenBank/DDBJ whole genome shotgun (WGS) entry which is preliminary data.</text>
</comment>
<dbReference type="InterPro" id="IPR029058">
    <property type="entry name" value="AB_hydrolase_fold"/>
</dbReference>
<dbReference type="GO" id="GO:0052689">
    <property type="term" value="F:carboxylic ester hydrolase activity"/>
    <property type="evidence" value="ECO:0007669"/>
    <property type="project" value="TreeGrafter"/>
</dbReference>
<evidence type="ECO:0000313" key="4">
    <source>
        <dbReference type="Proteomes" id="UP000038009"/>
    </source>
</evidence>
<gene>
    <name evidence="3" type="ORF">ABL78_5447</name>
</gene>
<dbReference type="OrthoDB" id="7457040at2759"/>
<reference evidence="3 4" key="1">
    <citation type="journal article" date="2015" name="PLoS Pathog.">
        <title>Leptomonas seymouri: Adaptations to the Dixenous Life Cycle Analyzed by Genome Sequencing, Transcriptome Profiling and Co-infection with Leishmania donovani.</title>
        <authorList>
            <person name="Kraeva N."/>
            <person name="Butenko A."/>
            <person name="Hlavacova J."/>
            <person name="Kostygov A."/>
            <person name="Myskova J."/>
            <person name="Grybchuk D."/>
            <person name="Lestinova T."/>
            <person name="Votypka J."/>
            <person name="Volf P."/>
            <person name="Opperdoes F."/>
            <person name="Flegontov P."/>
            <person name="Lukes J."/>
            <person name="Yurchenko V."/>
        </authorList>
    </citation>
    <scope>NUCLEOTIDE SEQUENCE [LARGE SCALE GENOMIC DNA]</scope>
    <source>
        <strain evidence="3 4">ATCC 30220</strain>
    </source>
</reference>
<dbReference type="AlphaFoldDB" id="A0A0N0P520"/>
<dbReference type="InterPro" id="IPR000073">
    <property type="entry name" value="AB_hydrolase_1"/>
</dbReference>
<dbReference type="PANTHER" id="PTHR42886:SF29">
    <property type="entry name" value="PUMMELIG, ISOFORM A"/>
    <property type="match status" value="1"/>
</dbReference>
<accession>A0A0N0P520</accession>
<dbReference type="GO" id="GO:0042171">
    <property type="term" value="F:lysophosphatidic acid acyltransferase activity"/>
    <property type="evidence" value="ECO:0007669"/>
    <property type="project" value="TreeGrafter"/>
</dbReference>
<dbReference type="PANTHER" id="PTHR42886">
    <property type="entry name" value="RE40534P-RELATED"/>
    <property type="match status" value="1"/>
</dbReference>
<dbReference type="VEuPathDB" id="TriTrypDB:Lsey_0184_0080"/>
<keyword evidence="4" id="KW-1185">Reference proteome</keyword>
<comment type="similarity">
    <text evidence="1">Belongs to the peptidase S33 family. ABHD4/ABHD5 subfamily.</text>
</comment>
<name>A0A0N0P520_LEPSE</name>
<sequence length="409" mass="45880">MPVLHQRNPVVCCTQEHQAKVYKRQAPHRKHFYSWVATDKKQLEATERLLLRGLPYYQAQIAGLNTISTDDICACNESLAAAAASADGKRVETAAAALSPVSPTAMEADTRDVLLLVHGFAGGLAGWAQNWRFFAEHYRVYAIDLPGFARSERRAHRATSVPEAMDFVCGYLERWFQRLDFKKPVIVVAHSFGCFVAAHYAMRCGASQIKQICFTEPWGVMRGNRDSVKKSSITFRLLLTLFYHVSPLALLRAAGPGGPQLLRHTRPDFEEKWKAFLENTTPVYDYLYHCNAQRSPVGETLFQACCHRNVCAKEPLQDVLPFKLDKRIRVAFLFGGESWLESCEAVEMASVMLEKGFHVLIDTLPTAGHQIFTDDVKGFNEKTLSLLRALATCPDRWEPMGNAGGPTVR</sequence>
<organism evidence="3 4">
    <name type="scientific">Leptomonas seymouri</name>
    <dbReference type="NCBI Taxonomy" id="5684"/>
    <lineage>
        <taxon>Eukaryota</taxon>
        <taxon>Discoba</taxon>
        <taxon>Euglenozoa</taxon>
        <taxon>Kinetoplastea</taxon>
        <taxon>Metakinetoplastina</taxon>
        <taxon>Trypanosomatida</taxon>
        <taxon>Trypanosomatidae</taxon>
        <taxon>Leishmaniinae</taxon>
        <taxon>Leptomonas</taxon>
    </lineage>
</organism>
<dbReference type="Gene3D" id="3.40.50.1820">
    <property type="entry name" value="alpha/beta hydrolase"/>
    <property type="match status" value="1"/>
</dbReference>
<evidence type="ECO:0000259" key="2">
    <source>
        <dbReference type="Pfam" id="PF00561"/>
    </source>
</evidence>
<dbReference type="OMA" id="DTTIRWC"/>